<sequence>MEGFNLLDNPGGMQALGFFQEDKTVSEEVKLQPTDKVPVELEPKIISVKQLLSENRLVVPYYQRPYKWSLKNVNQLIDDILLHKRQSAYRLGTLVIHKEQEADQPEVYNVVDGQQRTITLTLIAQAIYSYKGSELEKLSNKESTNKYKPSLENLKFKSSLSKNNIRGNYKEIVRRIREFDEEAIHFFYYKCQLVQVVLEDISEAFQFFDSQNSRGKDLAPHDLLKAFHLREMTSSTTESERIKSVTEWEAMDSSKLAVLFRNYLFRIRNWSKGYSARYFTKDEVDVFKGVSPVVKESFPFADLYRISHFYVEGYNNEFHRNIDRNSMSYPFQLDQVIINGKRFFEMINHYNELVNSIKSMAETKKFLSPSDKNAIEILETIQNYDGKDRVGDKYVRNLFNCCLVYYIDKFGTAEISRAVEKFYIWSYSLRLELYAIHLASIDNHALANPPIFKIIKEAIHPSTILNVPLSSVGKNNSTRTDAILNLFKKMNYYHGQ</sequence>
<name>A0A1I2QN91_9BACT</name>
<dbReference type="InterPro" id="IPR057156">
    <property type="entry name" value="DUF7834"/>
</dbReference>
<dbReference type="RefSeq" id="WP_217646711.1">
    <property type="nucleotide sequence ID" value="NZ_FOOT01000002.1"/>
</dbReference>
<evidence type="ECO:0000259" key="1">
    <source>
        <dbReference type="Pfam" id="PF03235"/>
    </source>
</evidence>
<evidence type="ECO:0000259" key="2">
    <source>
        <dbReference type="Pfam" id="PF25202"/>
    </source>
</evidence>
<evidence type="ECO:0000313" key="4">
    <source>
        <dbReference type="Proteomes" id="UP000198724"/>
    </source>
</evidence>
<dbReference type="STRING" id="1436961.SAMN05421739_10263"/>
<organism evidence="3 4">
    <name type="scientific">Pontibacter chinhatensis</name>
    <dbReference type="NCBI Taxonomy" id="1436961"/>
    <lineage>
        <taxon>Bacteria</taxon>
        <taxon>Pseudomonadati</taxon>
        <taxon>Bacteroidota</taxon>
        <taxon>Cytophagia</taxon>
        <taxon>Cytophagales</taxon>
        <taxon>Hymenobacteraceae</taxon>
        <taxon>Pontibacter</taxon>
    </lineage>
</organism>
<protein>
    <submittedName>
        <fullName evidence="3">Uncharacterized protein</fullName>
    </submittedName>
</protein>
<dbReference type="Pfam" id="PF25202">
    <property type="entry name" value="DUF7834"/>
    <property type="match status" value="1"/>
</dbReference>
<proteinExistence type="predicted"/>
<evidence type="ECO:0000313" key="3">
    <source>
        <dbReference type="EMBL" id="SFG29854.1"/>
    </source>
</evidence>
<dbReference type="PANTHER" id="PTHR35149:SF2">
    <property type="entry name" value="DUF262 DOMAIN-CONTAINING PROTEIN"/>
    <property type="match status" value="1"/>
</dbReference>
<dbReference type="PANTHER" id="PTHR35149">
    <property type="entry name" value="SLL5132 PROTEIN"/>
    <property type="match status" value="1"/>
</dbReference>
<feature type="domain" description="GmrSD restriction endonucleases N-terminal" evidence="1">
    <location>
        <begin position="48"/>
        <end position="228"/>
    </location>
</feature>
<reference evidence="4" key="1">
    <citation type="submission" date="2016-10" db="EMBL/GenBank/DDBJ databases">
        <authorList>
            <person name="Varghese N."/>
            <person name="Submissions S."/>
        </authorList>
    </citation>
    <scope>NUCLEOTIDE SEQUENCE [LARGE SCALE GENOMIC DNA]</scope>
    <source>
        <strain evidence="4">LP51</strain>
    </source>
</reference>
<keyword evidence="4" id="KW-1185">Reference proteome</keyword>
<feature type="domain" description="DUF7834" evidence="2">
    <location>
        <begin position="241"/>
        <end position="479"/>
    </location>
</feature>
<dbReference type="Proteomes" id="UP000198724">
    <property type="component" value="Unassembled WGS sequence"/>
</dbReference>
<accession>A0A1I2QN91</accession>
<dbReference type="AlphaFoldDB" id="A0A1I2QN91"/>
<gene>
    <name evidence="3" type="ORF">SAMN05421739_10263</name>
</gene>
<dbReference type="EMBL" id="FOOT01000002">
    <property type="protein sequence ID" value="SFG29854.1"/>
    <property type="molecule type" value="Genomic_DNA"/>
</dbReference>
<dbReference type="Pfam" id="PF03235">
    <property type="entry name" value="GmrSD_N"/>
    <property type="match status" value="1"/>
</dbReference>
<dbReference type="InterPro" id="IPR004919">
    <property type="entry name" value="GmrSD_N"/>
</dbReference>